<dbReference type="GO" id="GO:0046872">
    <property type="term" value="F:metal ion binding"/>
    <property type="evidence" value="ECO:0007669"/>
    <property type="project" value="UniProtKB-KW"/>
</dbReference>
<dbReference type="KEGG" id="vpy:HZI73_22175"/>
<dbReference type="SUPFAM" id="SSF56655">
    <property type="entry name" value="Carbohydrate phosphatase"/>
    <property type="match status" value="1"/>
</dbReference>
<feature type="binding site" evidence="1">
    <location>
        <position position="85"/>
    </location>
    <ligand>
        <name>Mg(2+)</name>
        <dbReference type="ChEBI" id="CHEBI:18420"/>
        <label>1</label>
        <note>catalytic</note>
    </ligand>
</feature>
<dbReference type="PANTHER" id="PTHR20854">
    <property type="entry name" value="INOSITOL MONOPHOSPHATASE"/>
    <property type="match status" value="1"/>
</dbReference>
<dbReference type="Pfam" id="PF00459">
    <property type="entry name" value="Inositol_P"/>
    <property type="match status" value="1"/>
</dbReference>
<proteinExistence type="predicted"/>
<dbReference type="GO" id="GO:0008934">
    <property type="term" value="F:inositol monophosphate 1-phosphatase activity"/>
    <property type="evidence" value="ECO:0007669"/>
    <property type="project" value="TreeGrafter"/>
</dbReference>
<evidence type="ECO:0008006" key="4">
    <source>
        <dbReference type="Google" id="ProtNLM"/>
    </source>
</evidence>
<dbReference type="Gene3D" id="3.40.190.80">
    <property type="match status" value="1"/>
</dbReference>
<dbReference type="PANTHER" id="PTHR20854:SF4">
    <property type="entry name" value="INOSITOL-1-MONOPHOSPHATASE-RELATED"/>
    <property type="match status" value="1"/>
</dbReference>
<feature type="binding site" evidence="1">
    <location>
        <position position="245"/>
    </location>
    <ligand>
        <name>Mg(2+)</name>
        <dbReference type="ChEBI" id="CHEBI:18420"/>
        <label>1</label>
        <note>catalytic</note>
    </ligand>
</feature>
<dbReference type="InterPro" id="IPR000760">
    <property type="entry name" value="Inositol_monophosphatase-like"/>
</dbReference>
<dbReference type="GO" id="GO:0006020">
    <property type="term" value="P:inositol metabolic process"/>
    <property type="evidence" value="ECO:0007669"/>
    <property type="project" value="TreeGrafter"/>
</dbReference>
<protein>
    <recommendedName>
        <fullName evidence="4">Inositol-phosphate phosphatase</fullName>
    </recommendedName>
</protein>
<dbReference type="Gene3D" id="3.30.540.10">
    <property type="entry name" value="Fructose-1,6-Bisphosphatase, subunit A, domain 1"/>
    <property type="match status" value="1"/>
</dbReference>
<keyword evidence="1" id="KW-0460">Magnesium</keyword>
<dbReference type="AlphaFoldDB" id="A0A8J8MNA1"/>
<dbReference type="GO" id="GO:0007165">
    <property type="term" value="P:signal transduction"/>
    <property type="evidence" value="ECO:0007669"/>
    <property type="project" value="TreeGrafter"/>
</dbReference>
<dbReference type="EMBL" id="CP058649">
    <property type="protein sequence ID" value="QUI24840.1"/>
    <property type="molecule type" value="Genomic_DNA"/>
</dbReference>
<sequence length="302" mass="33367">MKEFIYGLADYVYDRVNESSGVLKNRVVNGVSPGGDAQFNIDQIAEDAVMEYVTKSNLSIAIYSEDYGLSILGGNPEFLLIVDPIDGTRPMAAEMGMSCISIAVARFYEDAKIKDIDYALLKELKSGATIYSDKNMEGIACSGYKDTLPNLNHQTKLENMFWTIEFNGHPAELMVKAYGDLINQSANTGGVFLFNSASYAISRIITGQLDAYVDIGNRILKDNPSLINRFREVGNGKVLHLFPYDIAASVYLAQKAGVIITDAYGESLDETLLTELGYHNQQSCIAASTHELHKKILDQIKW</sequence>
<name>A0A8J8MNA1_9FIRM</name>
<dbReference type="RefSeq" id="WP_212695538.1">
    <property type="nucleotide sequence ID" value="NZ_CP058649.1"/>
</dbReference>
<dbReference type="Proteomes" id="UP000683246">
    <property type="component" value="Chromosome"/>
</dbReference>
<feature type="binding site" evidence="1">
    <location>
        <position position="86"/>
    </location>
    <ligand>
        <name>Mg(2+)</name>
        <dbReference type="ChEBI" id="CHEBI:18420"/>
        <label>1</label>
        <note>catalytic</note>
    </ligand>
</feature>
<comment type="cofactor">
    <cofactor evidence="1">
        <name>Mg(2+)</name>
        <dbReference type="ChEBI" id="CHEBI:18420"/>
    </cofactor>
</comment>
<evidence type="ECO:0000256" key="1">
    <source>
        <dbReference type="PIRSR" id="PIRSR600760-2"/>
    </source>
</evidence>
<feature type="binding site" evidence="1">
    <location>
        <position position="83"/>
    </location>
    <ligand>
        <name>Mg(2+)</name>
        <dbReference type="ChEBI" id="CHEBI:18420"/>
        <label>1</label>
        <note>catalytic</note>
    </ligand>
</feature>
<keyword evidence="3" id="KW-1185">Reference proteome</keyword>
<gene>
    <name evidence="2" type="ORF">HZI73_22175</name>
</gene>
<evidence type="ECO:0000313" key="2">
    <source>
        <dbReference type="EMBL" id="QUI24840.1"/>
    </source>
</evidence>
<keyword evidence="1" id="KW-0479">Metal-binding</keyword>
<feature type="binding site" evidence="1">
    <location>
        <position position="65"/>
    </location>
    <ligand>
        <name>Mg(2+)</name>
        <dbReference type="ChEBI" id="CHEBI:18420"/>
        <label>1</label>
        <note>catalytic</note>
    </ligand>
</feature>
<accession>A0A8J8MNA1</accession>
<reference evidence="2" key="1">
    <citation type="submission" date="2020-07" db="EMBL/GenBank/DDBJ databases">
        <title>Vallitalea pronyensis genome.</title>
        <authorList>
            <person name="Postec A."/>
        </authorList>
    </citation>
    <scope>NUCLEOTIDE SEQUENCE</scope>
    <source>
        <strain evidence="2">FatNI3</strain>
    </source>
</reference>
<evidence type="ECO:0000313" key="3">
    <source>
        <dbReference type="Proteomes" id="UP000683246"/>
    </source>
</evidence>
<organism evidence="2 3">
    <name type="scientific">Vallitalea pronyensis</name>
    <dbReference type="NCBI Taxonomy" id="1348613"/>
    <lineage>
        <taxon>Bacteria</taxon>
        <taxon>Bacillati</taxon>
        <taxon>Bacillota</taxon>
        <taxon>Clostridia</taxon>
        <taxon>Lachnospirales</taxon>
        <taxon>Vallitaleaceae</taxon>
        <taxon>Vallitalea</taxon>
    </lineage>
</organism>